<dbReference type="AlphaFoldDB" id="A0A1B1DSU3"/>
<dbReference type="Proteomes" id="UP000092716">
    <property type="component" value="Chromosome 1"/>
</dbReference>
<protein>
    <submittedName>
        <fullName evidence="4">Heat shock protein 86 family</fullName>
    </submittedName>
</protein>
<feature type="compositionally biased region" description="Basic and acidic residues" evidence="2">
    <location>
        <begin position="655"/>
        <end position="692"/>
    </location>
</feature>
<feature type="compositionally biased region" description="Basic and acidic residues" evidence="2">
    <location>
        <begin position="443"/>
        <end position="458"/>
    </location>
</feature>
<feature type="compositionally biased region" description="Basic and acidic residues" evidence="2">
    <location>
        <begin position="506"/>
        <end position="522"/>
    </location>
</feature>
<feature type="compositionally biased region" description="Low complexity" evidence="2">
    <location>
        <begin position="46"/>
        <end position="58"/>
    </location>
</feature>
<feature type="compositionally biased region" description="Basic residues" evidence="2">
    <location>
        <begin position="523"/>
        <end position="542"/>
    </location>
</feature>
<dbReference type="OrthoDB" id="273141at2759"/>
<dbReference type="KEGG" id="pcot:PCOAH_00000800"/>
<feature type="region of interest" description="Disordered" evidence="2">
    <location>
        <begin position="655"/>
        <end position="723"/>
    </location>
</feature>
<feature type="compositionally biased region" description="Basic residues" evidence="2">
    <location>
        <begin position="377"/>
        <end position="387"/>
    </location>
</feature>
<dbReference type="GO" id="GO:0005634">
    <property type="term" value="C:nucleus"/>
    <property type="evidence" value="ECO:0007669"/>
    <property type="project" value="TreeGrafter"/>
</dbReference>
<feature type="compositionally biased region" description="Basic and acidic residues" evidence="2">
    <location>
        <begin position="140"/>
        <end position="182"/>
    </location>
</feature>
<dbReference type="PANTHER" id="PTHR13087:SF0">
    <property type="entry name" value="NFKB ACTIVATING PROTEIN LIKE"/>
    <property type="match status" value="1"/>
</dbReference>
<feature type="domain" description="NF-kappa-B-activating protein C-terminal" evidence="3">
    <location>
        <begin position="734"/>
        <end position="833"/>
    </location>
</feature>
<dbReference type="VEuPathDB" id="PlasmoDB:PCOAH_00000800"/>
<dbReference type="GO" id="GO:0003682">
    <property type="term" value="F:chromatin binding"/>
    <property type="evidence" value="ECO:0007669"/>
    <property type="project" value="InterPro"/>
</dbReference>
<feature type="region of interest" description="Disordered" evidence="2">
    <location>
        <begin position="1"/>
        <end position="636"/>
    </location>
</feature>
<evidence type="ECO:0000256" key="1">
    <source>
        <dbReference type="ARBA" id="ARBA00009313"/>
    </source>
</evidence>
<dbReference type="EMBL" id="CP016239">
    <property type="protein sequence ID" value="ANQ05866.1"/>
    <property type="molecule type" value="Genomic_DNA"/>
</dbReference>
<dbReference type="PANTHER" id="PTHR13087">
    <property type="entry name" value="NF-KAPPA B ACTIVATING PROTEIN"/>
    <property type="match status" value="1"/>
</dbReference>
<feature type="compositionally biased region" description="Basic residues" evidence="2">
    <location>
        <begin position="200"/>
        <end position="209"/>
    </location>
</feature>
<evidence type="ECO:0000256" key="2">
    <source>
        <dbReference type="SAM" id="MobiDB-lite"/>
    </source>
</evidence>
<dbReference type="InterPro" id="IPR009269">
    <property type="entry name" value="NKAP_C"/>
</dbReference>
<feature type="compositionally biased region" description="Polar residues" evidence="2">
    <location>
        <begin position="211"/>
        <end position="222"/>
    </location>
</feature>
<accession>A0A1B1DSU3</accession>
<feature type="compositionally biased region" description="Basic residues" evidence="2">
    <location>
        <begin position="423"/>
        <end position="442"/>
    </location>
</feature>
<dbReference type="InterPro" id="IPR040466">
    <property type="entry name" value="NKAP"/>
</dbReference>
<feature type="compositionally biased region" description="Basic and acidic residues" evidence="2">
    <location>
        <begin position="59"/>
        <end position="68"/>
    </location>
</feature>
<name>A0A1B1DSU3_9APIC</name>
<sequence>MSSDAVSSSGSGSGSREDPLDQLKKKQFEQKHMELKEKLKRLKSVNNSGANDDANSADSVKHEKESSSPKEATTEQAKSDNKSKFFQLKEKLRKLKEEYSARWVGRASESVRSASSRRSERSNGNDNGNDKAGSPPPSRETTKREPAPMQKDRETLRAELKKKLEKFKRENGICDGENGRAAEEEEQSVSQDRSLSKGYPNRKNRKRPRGGSNSTINRSTSRGVKKRPSYDSRELYMPPNRNRINRYNPNERYRRGASNSPRFSSAERDHRRDYRGRMVPRRDSPSYEERFRRGMHDSPRRGRSRDRDRSRDRIRSGDRHRRSKERDSWRDRHNTSLNARERGSQLRDDDHAHFRREERQNRYLYNQRTGEKVEKKYFRHKIFRRSKSLSPSTWKKFVPNDDDADGASSRCDREGKADNKRDEKHKHKHRKGEKTQKGKHRKGDSYVDRRSDEDDNAGRKRNGTSSRSRSRLRGEKGKYNNNDTSHRRKRGGKKYSKSVSSGGGVENERSLEKGKRRSSVERRKSKKEKKSSRKDNHRRYRSSSRSSSNYSDSHKRDKKKHKHRKHEEVKRRSEKERKEKKKRKSKHEEKKKKKNSKHEESKKKSKRRNKHKRGSDYSDSDGEKSDAAATSATSATSLSFLCEGYDSLHDVDVSKEGVCEKGKKSEESKIEVNETEESKMEVNETEESKMEVNETEEKEEELLEAQEGEDSSGEGSDVGPKPLDVNVKLANQQIDYGVAMMPGEGQAIAQFVQKGKRIPRRGEVGLSAEAIENFESLGYVMSGSRHKRMNAIRMRKENQVYSAEEQRALAMFNYEERANRENALISDLKEVLRKQNEAILNESKNN</sequence>
<proteinExistence type="inferred from homology"/>
<keyword evidence="4" id="KW-0346">Stress response</keyword>
<dbReference type="RefSeq" id="XP_019912561.1">
    <property type="nucleotide sequence ID" value="XM_020056897.1"/>
</dbReference>
<feature type="compositionally biased region" description="Basic and acidic residues" evidence="2">
    <location>
        <begin position="15"/>
        <end position="37"/>
    </location>
</feature>
<evidence type="ECO:0000313" key="5">
    <source>
        <dbReference type="Proteomes" id="UP000092716"/>
    </source>
</evidence>
<feature type="compositionally biased region" description="Basic and acidic residues" evidence="2">
    <location>
        <begin position="324"/>
        <end position="361"/>
    </location>
</feature>
<organism evidence="4 5">
    <name type="scientific">Plasmodium coatneyi</name>
    <dbReference type="NCBI Taxonomy" id="208452"/>
    <lineage>
        <taxon>Eukaryota</taxon>
        <taxon>Sar</taxon>
        <taxon>Alveolata</taxon>
        <taxon>Apicomplexa</taxon>
        <taxon>Aconoidasida</taxon>
        <taxon>Haemosporida</taxon>
        <taxon>Plasmodiidae</taxon>
        <taxon>Plasmodium</taxon>
    </lineage>
</organism>
<dbReference type="Pfam" id="PF06047">
    <property type="entry name" value="Nkap_C"/>
    <property type="match status" value="1"/>
</dbReference>
<feature type="compositionally biased region" description="Acidic residues" evidence="2">
    <location>
        <begin position="693"/>
        <end position="712"/>
    </location>
</feature>
<evidence type="ECO:0000313" key="4">
    <source>
        <dbReference type="EMBL" id="ANQ05866.1"/>
    </source>
</evidence>
<feature type="compositionally biased region" description="Basic and acidic residues" evidence="2">
    <location>
        <begin position="77"/>
        <end position="100"/>
    </location>
</feature>
<evidence type="ECO:0000259" key="3">
    <source>
        <dbReference type="Pfam" id="PF06047"/>
    </source>
</evidence>
<keyword evidence="5" id="KW-1185">Reference proteome</keyword>
<reference evidence="5" key="1">
    <citation type="submission" date="2016-06" db="EMBL/GenBank/DDBJ databases">
        <title>First high quality genome sequence of Plasmodium coatneyi using continuous long reads from single molecule, real-time sequencing.</title>
        <authorList>
            <person name="Chien J.-T."/>
            <person name="Pakala S.B."/>
            <person name="Geraldo J.A."/>
            <person name="Lapp S.A."/>
            <person name="Barnwell J.W."/>
            <person name="Kissinger J.C."/>
            <person name="Galinski M.R."/>
            <person name="Humphrey J.C."/>
        </authorList>
    </citation>
    <scope>NUCLEOTIDE SEQUENCE [LARGE SCALE GENOMIC DNA]</scope>
    <source>
        <strain evidence="5">Hackeri</strain>
    </source>
</reference>
<feature type="compositionally biased region" description="Basic residues" evidence="2">
    <location>
        <begin position="578"/>
        <end position="596"/>
    </location>
</feature>
<feature type="compositionally biased region" description="Basic residues" evidence="2">
    <location>
        <begin position="486"/>
        <end position="496"/>
    </location>
</feature>
<feature type="compositionally biased region" description="Basic and acidic residues" evidence="2">
    <location>
        <begin position="410"/>
        <end position="422"/>
    </location>
</feature>
<feature type="compositionally biased region" description="Basic residues" evidence="2">
    <location>
        <begin position="603"/>
        <end position="613"/>
    </location>
</feature>
<dbReference type="GeneID" id="30906799"/>
<feature type="compositionally biased region" description="Low complexity" evidence="2">
    <location>
        <begin position="627"/>
        <end position="636"/>
    </location>
</feature>
<feature type="compositionally biased region" description="Low complexity" evidence="2">
    <location>
        <begin position="104"/>
        <end position="116"/>
    </location>
</feature>
<feature type="compositionally biased region" description="Basic residues" evidence="2">
    <location>
        <begin position="556"/>
        <end position="565"/>
    </location>
</feature>
<feature type="compositionally biased region" description="Low complexity" evidence="2">
    <location>
        <begin position="236"/>
        <end position="248"/>
    </location>
</feature>
<feature type="compositionally biased region" description="Basic and acidic residues" evidence="2">
    <location>
        <begin position="566"/>
        <end position="577"/>
    </location>
</feature>
<feature type="compositionally biased region" description="Basic and acidic residues" evidence="2">
    <location>
        <begin position="265"/>
        <end position="317"/>
    </location>
</feature>
<comment type="similarity">
    <text evidence="1">Belongs to the NKAP family.</text>
</comment>
<gene>
    <name evidence="4" type="ORF">PCOAH_00000800</name>
</gene>
<dbReference type="GO" id="GO:0010468">
    <property type="term" value="P:regulation of gene expression"/>
    <property type="evidence" value="ECO:0007669"/>
    <property type="project" value="TreeGrafter"/>
</dbReference>